<keyword evidence="7" id="KW-0969">Cilium</keyword>
<evidence type="ECO:0000259" key="6">
    <source>
        <dbReference type="Pfam" id="PF04545"/>
    </source>
</evidence>
<evidence type="ECO:0000256" key="2">
    <source>
        <dbReference type="ARBA" id="ARBA00023082"/>
    </source>
</evidence>
<dbReference type="PANTHER" id="PTHR30385">
    <property type="entry name" value="SIGMA FACTOR F FLAGELLAR"/>
    <property type="match status" value="1"/>
</dbReference>
<dbReference type="InterPro" id="IPR007627">
    <property type="entry name" value="RNA_pol_sigma70_r2"/>
</dbReference>
<dbReference type="AlphaFoldDB" id="A0A2T9JGP5"/>
<evidence type="ECO:0000256" key="3">
    <source>
        <dbReference type="ARBA" id="ARBA00023125"/>
    </source>
</evidence>
<feature type="domain" description="RNA polymerase sigma-70 region 2" evidence="5">
    <location>
        <begin position="1"/>
        <end position="71"/>
    </location>
</feature>
<keyword evidence="7" id="KW-0966">Cell projection</keyword>
<dbReference type="InterPro" id="IPR013325">
    <property type="entry name" value="RNA_pol_sigma_r2"/>
</dbReference>
<keyword evidence="2" id="KW-0731">Sigma factor</keyword>
<comment type="caution">
    <text evidence="7">The sequence shown here is derived from an EMBL/GenBank/DDBJ whole genome shotgun (WGS) entry which is preliminary data.</text>
</comment>
<protein>
    <submittedName>
        <fullName evidence="7">Flagellar biosynthesis protein FliA</fullName>
    </submittedName>
</protein>
<sequence>MFTAYTPFARRLARRHALGRGSGDIEFGDLLQLAYAGLLESIDRFDPERGVPFAGYASRRVTGSIRDGVAKMSELREQLSFRHRVRYERARSMVSAEVDALSTTEVLDELIDAALGLALGFMLEGTSLYVAEEEPDHAPNAYDSLVWRETQQRARAEISMLPPREQFIIARHYLDGMAFEQIAEALGLSKGRISQLHRAALLLLRKRLLNSQDFRLRR</sequence>
<dbReference type="InterPro" id="IPR014284">
    <property type="entry name" value="RNA_pol_sigma-70_dom"/>
</dbReference>
<dbReference type="SUPFAM" id="SSF88946">
    <property type="entry name" value="Sigma2 domain of RNA polymerase sigma factors"/>
    <property type="match status" value="1"/>
</dbReference>
<dbReference type="Pfam" id="PF04545">
    <property type="entry name" value="Sigma70_r4"/>
    <property type="match status" value="1"/>
</dbReference>
<dbReference type="InterPro" id="IPR000943">
    <property type="entry name" value="RNA_pol_sigma70"/>
</dbReference>
<name>A0A2T9JGP5_9CAUL</name>
<dbReference type="SUPFAM" id="SSF88659">
    <property type="entry name" value="Sigma3 and sigma4 domains of RNA polymerase sigma factors"/>
    <property type="match status" value="1"/>
</dbReference>
<evidence type="ECO:0000313" key="7">
    <source>
        <dbReference type="EMBL" id="PVM82874.1"/>
    </source>
</evidence>
<dbReference type="InterPro" id="IPR013324">
    <property type="entry name" value="RNA_pol_sigma_r3/r4-like"/>
</dbReference>
<proteinExistence type="predicted"/>
<organism evidence="7 8">
    <name type="scientific">Caulobacter radicis</name>
    <dbReference type="NCBI Taxonomy" id="2172650"/>
    <lineage>
        <taxon>Bacteria</taxon>
        <taxon>Pseudomonadati</taxon>
        <taxon>Pseudomonadota</taxon>
        <taxon>Alphaproteobacteria</taxon>
        <taxon>Caulobacterales</taxon>
        <taxon>Caulobacteraceae</taxon>
        <taxon>Caulobacter</taxon>
    </lineage>
</organism>
<evidence type="ECO:0000259" key="5">
    <source>
        <dbReference type="Pfam" id="PF04542"/>
    </source>
</evidence>
<keyword evidence="1" id="KW-0805">Transcription regulation</keyword>
<evidence type="ECO:0000256" key="4">
    <source>
        <dbReference type="ARBA" id="ARBA00023163"/>
    </source>
</evidence>
<evidence type="ECO:0000313" key="8">
    <source>
        <dbReference type="Proteomes" id="UP000244913"/>
    </source>
</evidence>
<dbReference type="GO" id="GO:0016987">
    <property type="term" value="F:sigma factor activity"/>
    <property type="evidence" value="ECO:0007669"/>
    <property type="project" value="UniProtKB-KW"/>
</dbReference>
<dbReference type="GO" id="GO:0003677">
    <property type="term" value="F:DNA binding"/>
    <property type="evidence" value="ECO:0007669"/>
    <property type="project" value="UniProtKB-KW"/>
</dbReference>
<gene>
    <name evidence="7" type="ORF">DDF65_10930</name>
</gene>
<dbReference type="Gene3D" id="1.20.140.160">
    <property type="match status" value="1"/>
</dbReference>
<dbReference type="PRINTS" id="PR00046">
    <property type="entry name" value="SIGMA70FCT"/>
</dbReference>
<dbReference type="InterPro" id="IPR007630">
    <property type="entry name" value="RNA_pol_sigma70_r4"/>
</dbReference>
<keyword evidence="4" id="KW-0804">Transcription</keyword>
<feature type="domain" description="RNA polymerase sigma-70 region 4" evidence="6">
    <location>
        <begin position="160"/>
        <end position="206"/>
    </location>
</feature>
<dbReference type="Proteomes" id="UP000244913">
    <property type="component" value="Unassembled WGS sequence"/>
</dbReference>
<keyword evidence="8" id="KW-1185">Reference proteome</keyword>
<dbReference type="NCBIfam" id="TIGR02937">
    <property type="entry name" value="sigma70-ECF"/>
    <property type="match status" value="1"/>
</dbReference>
<keyword evidence="3" id="KW-0238">DNA-binding</keyword>
<dbReference type="GO" id="GO:0006352">
    <property type="term" value="P:DNA-templated transcription initiation"/>
    <property type="evidence" value="ECO:0007669"/>
    <property type="project" value="InterPro"/>
</dbReference>
<keyword evidence="7" id="KW-0282">Flagellum</keyword>
<dbReference type="EMBL" id="QDKP01000034">
    <property type="protein sequence ID" value="PVM82874.1"/>
    <property type="molecule type" value="Genomic_DNA"/>
</dbReference>
<accession>A0A2T9JGP5</accession>
<evidence type="ECO:0000256" key="1">
    <source>
        <dbReference type="ARBA" id="ARBA00023015"/>
    </source>
</evidence>
<dbReference type="Gene3D" id="1.10.1740.10">
    <property type="match status" value="1"/>
</dbReference>
<reference evidence="7 8" key="1">
    <citation type="submission" date="2018-04" db="EMBL/GenBank/DDBJ databases">
        <title>The genome sequence of Caulobacter sp. 736.</title>
        <authorList>
            <person name="Gao J."/>
            <person name="Sun J."/>
        </authorList>
    </citation>
    <scope>NUCLEOTIDE SEQUENCE [LARGE SCALE GENOMIC DNA]</scope>
    <source>
        <strain evidence="7 8">736</strain>
    </source>
</reference>
<dbReference type="Pfam" id="PF04542">
    <property type="entry name" value="Sigma70_r2"/>
    <property type="match status" value="1"/>
</dbReference>